<evidence type="ECO:0000313" key="2">
    <source>
        <dbReference type="Proteomes" id="UP001283361"/>
    </source>
</evidence>
<comment type="caution">
    <text evidence="1">The sequence shown here is derived from an EMBL/GenBank/DDBJ whole genome shotgun (WGS) entry which is preliminary data.</text>
</comment>
<reference evidence="1" key="1">
    <citation type="journal article" date="2023" name="G3 (Bethesda)">
        <title>A reference genome for the long-term kleptoplast-retaining sea slug Elysia crispata morphotype clarki.</title>
        <authorList>
            <person name="Eastman K.E."/>
            <person name="Pendleton A.L."/>
            <person name="Shaikh M.A."/>
            <person name="Suttiyut T."/>
            <person name="Ogas R."/>
            <person name="Tomko P."/>
            <person name="Gavelis G."/>
            <person name="Widhalm J.R."/>
            <person name="Wisecaver J.H."/>
        </authorList>
    </citation>
    <scope>NUCLEOTIDE SEQUENCE</scope>
    <source>
        <strain evidence="1">ECLA1</strain>
    </source>
</reference>
<dbReference type="AlphaFoldDB" id="A0AAE1DY17"/>
<proteinExistence type="predicted"/>
<sequence>MTFRFDVITQSQRARSDRFDLEYDKRFLRSDPEKLNTSTRFTPQYDKRFLRSDPEKLNTSTRFTPQYDKRFHKLKLNNRLQLFDLQPSLTSPKP</sequence>
<accession>A0AAE1DY17</accession>
<keyword evidence="2" id="KW-1185">Reference proteome</keyword>
<gene>
    <name evidence="1" type="ORF">RRG08_055558</name>
</gene>
<organism evidence="1 2">
    <name type="scientific">Elysia crispata</name>
    <name type="common">lettuce slug</name>
    <dbReference type="NCBI Taxonomy" id="231223"/>
    <lineage>
        <taxon>Eukaryota</taxon>
        <taxon>Metazoa</taxon>
        <taxon>Spiralia</taxon>
        <taxon>Lophotrochozoa</taxon>
        <taxon>Mollusca</taxon>
        <taxon>Gastropoda</taxon>
        <taxon>Heterobranchia</taxon>
        <taxon>Euthyneura</taxon>
        <taxon>Panpulmonata</taxon>
        <taxon>Sacoglossa</taxon>
        <taxon>Placobranchoidea</taxon>
        <taxon>Plakobranchidae</taxon>
        <taxon>Elysia</taxon>
    </lineage>
</organism>
<name>A0AAE1DY17_9GAST</name>
<dbReference type="EMBL" id="JAWDGP010002078">
    <property type="protein sequence ID" value="KAK3785728.1"/>
    <property type="molecule type" value="Genomic_DNA"/>
</dbReference>
<protein>
    <submittedName>
        <fullName evidence="1">Uncharacterized protein</fullName>
    </submittedName>
</protein>
<evidence type="ECO:0000313" key="1">
    <source>
        <dbReference type="EMBL" id="KAK3785728.1"/>
    </source>
</evidence>
<dbReference type="Proteomes" id="UP001283361">
    <property type="component" value="Unassembled WGS sequence"/>
</dbReference>